<proteinExistence type="predicted"/>
<protein>
    <submittedName>
        <fullName evidence="1">Uncharacterized protein</fullName>
    </submittedName>
</protein>
<keyword evidence="2" id="KW-1185">Reference proteome</keyword>
<organism evidence="1 2">
    <name type="scientific">Terrihalobacillus insolitus</name>
    <dbReference type="NCBI Taxonomy" id="2950438"/>
    <lineage>
        <taxon>Bacteria</taxon>
        <taxon>Bacillati</taxon>
        <taxon>Bacillota</taxon>
        <taxon>Bacilli</taxon>
        <taxon>Bacillales</taxon>
        <taxon>Bacillaceae</taxon>
        <taxon>Terrihalobacillus</taxon>
    </lineage>
</organism>
<dbReference type="RefSeq" id="WP_272435167.1">
    <property type="nucleotide sequence ID" value="NZ_JAMQKB010000001.1"/>
</dbReference>
<dbReference type="EMBL" id="JAMQKB010000001">
    <property type="protein sequence ID" value="MDC3423471.1"/>
    <property type="molecule type" value="Genomic_DNA"/>
</dbReference>
<accession>A0A9X3WSJ4</accession>
<name>A0A9X3WSJ4_9BACI</name>
<dbReference type="Proteomes" id="UP001145050">
    <property type="component" value="Unassembled WGS sequence"/>
</dbReference>
<gene>
    <name evidence="1" type="ORF">NC797_02990</name>
</gene>
<evidence type="ECO:0000313" key="2">
    <source>
        <dbReference type="Proteomes" id="UP001145050"/>
    </source>
</evidence>
<sequence>MINKRLISGVFEGKEYIGHITLQGEKFVGSVHQVPEADEAEIFFDHSTGIFDTFEEAEAYVMKEWNRRFGD</sequence>
<dbReference type="AlphaFoldDB" id="A0A9X3WSJ4"/>
<evidence type="ECO:0000313" key="1">
    <source>
        <dbReference type="EMBL" id="MDC3423471.1"/>
    </source>
</evidence>
<reference evidence="1" key="1">
    <citation type="submission" date="2022-06" db="EMBL/GenBank/DDBJ databases">
        <title>Aquibacillus sp. a new bacterium isolated from soil saline samples.</title>
        <authorList>
            <person name="Galisteo C."/>
            <person name="De La Haba R."/>
            <person name="Sanchez-Porro C."/>
            <person name="Ventosa A."/>
        </authorList>
    </citation>
    <scope>NUCLEOTIDE SEQUENCE</scope>
    <source>
        <strain evidence="1">3ASR75-11</strain>
    </source>
</reference>
<comment type="caution">
    <text evidence="1">The sequence shown here is derived from an EMBL/GenBank/DDBJ whole genome shotgun (WGS) entry which is preliminary data.</text>
</comment>